<dbReference type="GO" id="GO:2000601">
    <property type="term" value="P:positive regulation of Arp2/3 complex-mediated actin nucleation"/>
    <property type="evidence" value="ECO:0007669"/>
    <property type="project" value="TreeGrafter"/>
</dbReference>
<keyword evidence="3" id="KW-1185">Reference proteome</keyword>
<dbReference type="GO" id="GO:0005856">
    <property type="term" value="C:cytoskeleton"/>
    <property type="evidence" value="ECO:0007669"/>
    <property type="project" value="InterPro"/>
</dbReference>
<dbReference type="GO" id="GO:0030036">
    <property type="term" value="P:actin cytoskeleton organization"/>
    <property type="evidence" value="ECO:0007669"/>
    <property type="project" value="InterPro"/>
</dbReference>
<dbReference type="PANTHER" id="PTHR12902">
    <property type="entry name" value="WASP-1"/>
    <property type="match status" value="1"/>
</dbReference>
<evidence type="ECO:0000313" key="3">
    <source>
        <dbReference type="Proteomes" id="UP000593564"/>
    </source>
</evidence>
<dbReference type="PANTHER" id="PTHR12902:SF33">
    <property type="entry name" value="PROTEIN SCAR3"/>
    <property type="match status" value="1"/>
</dbReference>
<dbReference type="InterPro" id="IPR028288">
    <property type="entry name" value="SCAR/WAVE_fam"/>
</dbReference>
<dbReference type="AlphaFoldDB" id="A0A7J7H0Z6"/>
<protein>
    <submittedName>
        <fullName evidence="2">Uncharacterized protein</fullName>
    </submittedName>
</protein>
<name>A0A7J7H0Z6_CAMSI</name>
<dbReference type="GO" id="GO:0071933">
    <property type="term" value="F:Arp2/3 complex binding"/>
    <property type="evidence" value="ECO:0007669"/>
    <property type="project" value="TreeGrafter"/>
</dbReference>
<evidence type="ECO:0000256" key="1">
    <source>
        <dbReference type="ARBA" id="ARBA00006993"/>
    </source>
</evidence>
<accession>A0A7J7H0Z6</accession>
<dbReference type="GO" id="GO:0034237">
    <property type="term" value="F:protein kinase A regulatory subunit binding"/>
    <property type="evidence" value="ECO:0007669"/>
    <property type="project" value="TreeGrafter"/>
</dbReference>
<proteinExistence type="inferred from homology"/>
<gene>
    <name evidence="2" type="ORF">HYC85_016921</name>
</gene>
<reference evidence="2 3" key="2">
    <citation type="submission" date="2020-07" db="EMBL/GenBank/DDBJ databases">
        <title>Genome assembly of wild tea tree DASZ reveals pedigree and selection history of tea varieties.</title>
        <authorList>
            <person name="Zhang W."/>
        </authorList>
    </citation>
    <scope>NUCLEOTIDE SEQUENCE [LARGE SCALE GENOMIC DNA]</scope>
    <source>
        <strain evidence="3">cv. G240</strain>
        <tissue evidence="2">Leaf</tissue>
    </source>
</reference>
<organism evidence="2 3">
    <name type="scientific">Camellia sinensis</name>
    <name type="common">Tea plant</name>
    <name type="synonym">Thea sinensis</name>
    <dbReference type="NCBI Taxonomy" id="4442"/>
    <lineage>
        <taxon>Eukaryota</taxon>
        <taxon>Viridiplantae</taxon>
        <taxon>Streptophyta</taxon>
        <taxon>Embryophyta</taxon>
        <taxon>Tracheophyta</taxon>
        <taxon>Spermatophyta</taxon>
        <taxon>Magnoliopsida</taxon>
        <taxon>eudicotyledons</taxon>
        <taxon>Gunneridae</taxon>
        <taxon>Pentapetalae</taxon>
        <taxon>asterids</taxon>
        <taxon>Ericales</taxon>
        <taxon>Theaceae</taxon>
        <taxon>Camellia</taxon>
    </lineage>
</organism>
<comment type="caution">
    <text evidence="2">The sequence shown here is derived from an EMBL/GenBank/DDBJ whole genome shotgun (WGS) entry which is preliminary data.</text>
</comment>
<dbReference type="Proteomes" id="UP000593564">
    <property type="component" value="Unassembled WGS sequence"/>
</dbReference>
<sequence>MCTFILKQFRIMAYLWELLAIFAPEYVIFVKQPSHGLILAYYGLSFGKIRGNYTTTLKPIFAAEDFHGLQEQVMSTSSRSHKMVVRVQRIEAALAPLEKTVANNTFRDGLPRFWCVLDLFVAMLTDCSTGTSFLARFQYDNHYDVYL</sequence>
<reference evidence="3" key="1">
    <citation type="journal article" date="2020" name="Nat. Commun.">
        <title>Genome assembly of wild tea tree DASZ reveals pedigree and selection history of tea varieties.</title>
        <authorList>
            <person name="Zhang W."/>
            <person name="Zhang Y."/>
            <person name="Qiu H."/>
            <person name="Guo Y."/>
            <person name="Wan H."/>
            <person name="Zhang X."/>
            <person name="Scossa F."/>
            <person name="Alseekh S."/>
            <person name="Zhang Q."/>
            <person name="Wang P."/>
            <person name="Xu L."/>
            <person name="Schmidt M.H."/>
            <person name="Jia X."/>
            <person name="Li D."/>
            <person name="Zhu A."/>
            <person name="Guo F."/>
            <person name="Chen W."/>
            <person name="Ni D."/>
            <person name="Usadel B."/>
            <person name="Fernie A.R."/>
            <person name="Wen W."/>
        </authorList>
    </citation>
    <scope>NUCLEOTIDE SEQUENCE [LARGE SCALE GENOMIC DNA]</scope>
    <source>
        <strain evidence="3">cv. G240</strain>
    </source>
</reference>
<dbReference type="Gene3D" id="1.20.5.340">
    <property type="match status" value="1"/>
</dbReference>
<evidence type="ECO:0000313" key="2">
    <source>
        <dbReference type="EMBL" id="KAF5946693.1"/>
    </source>
</evidence>
<dbReference type="EMBL" id="JACBKZ010000007">
    <property type="protein sequence ID" value="KAF5946693.1"/>
    <property type="molecule type" value="Genomic_DNA"/>
</dbReference>
<comment type="similarity">
    <text evidence="1">Belongs to the SCAR/WAVE family.</text>
</comment>